<name>A0A0E0NXP7_ORYRU</name>
<dbReference type="Gramene" id="ORUFI03G25240.3">
    <property type="protein sequence ID" value="ORUFI03G25240.3"/>
    <property type="gene ID" value="ORUFI03G25240"/>
</dbReference>
<proteinExistence type="predicted"/>
<dbReference type="EnsemblPlants" id="ORUFI03G25240.3">
    <property type="protein sequence ID" value="ORUFI03G25240.3"/>
    <property type="gene ID" value="ORUFI03G25240"/>
</dbReference>
<dbReference type="HOGENOM" id="CLU_2762258_0_0_1"/>
<dbReference type="AlphaFoldDB" id="A0A0E0NXP7"/>
<accession>A0A0E0NXP7</accession>
<protein>
    <submittedName>
        <fullName evidence="1">Uncharacterized protein</fullName>
    </submittedName>
</protein>
<evidence type="ECO:0000313" key="2">
    <source>
        <dbReference type="Proteomes" id="UP000008022"/>
    </source>
</evidence>
<dbReference type="Proteomes" id="UP000008022">
    <property type="component" value="Unassembled WGS sequence"/>
</dbReference>
<organism evidence="1 2">
    <name type="scientific">Oryza rufipogon</name>
    <name type="common">Brownbeard rice</name>
    <name type="synonym">Asian wild rice</name>
    <dbReference type="NCBI Taxonomy" id="4529"/>
    <lineage>
        <taxon>Eukaryota</taxon>
        <taxon>Viridiplantae</taxon>
        <taxon>Streptophyta</taxon>
        <taxon>Embryophyta</taxon>
        <taxon>Tracheophyta</taxon>
        <taxon>Spermatophyta</taxon>
        <taxon>Magnoliopsida</taxon>
        <taxon>Liliopsida</taxon>
        <taxon>Poales</taxon>
        <taxon>Poaceae</taxon>
        <taxon>BOP clade</taxon>
        <taxon>Oryzoideae</taxon>
        <taxon>Oryzeae</taxon>
        <taxon>Oryzinae</taxon>
        <taxon>Oryza</taxon>
    </lineage>
</organism>
<keyword evidence="2" id="KW-1185">Reference proteome</keyword>
<reference evidence="1" key="2">
    <citation type="submission" date="2015-06" db="UniProtKB">
        <authorList>
            <consortium name="EnsemblPlants"/>
        </authorList>
    </citation>
    <scope>IDENTIFICATION</scope>
</reference>
<sequence>MASLNTTNSTVVLPPLSRCRSPGCRCRRNLPNPLYLATAATRPCERFININMNVENARMTYIMKRREYQI</sequence>
<reference evidence="2" key="1">
    <citation type="submission" date="2013-06" db="EMBL/GenBank/DDBJ databases">
        <authorList>
            <person name="Zhao Q."/>
        </authorList>
    </citation>
    <scope>NUCLEOTIDE SEQUENCE</scope>
    <source>
        <strain evidence="2">cv. W1943</strain>
    </source>
</reference>
<evidence type="ECO:0000313" key="1">
    <source>
        <dbReference type="EnsemblPlants" id="ORUFI03G25240.3"/>
    </source>
</evidence>